<protein>
    <recommendedName>
        <fullName evidence="9 10">D-alanyl-D-alanine dipeptidase</fullName>
        <shortName evidence="9 10">D-Ala-D-Ala dipeptidase</shortName>
        <ecNumber evidence="9 10">3.4.13.22</ecNumber>
    </recommendedName>
</protein>
<dbReference type="HAMAP" id="MF_01924">
    <property type="entry name" value="A_A_dipeptidase"/>
    <property type="match status" value="1"/>
</dbReference>
<name>A0A1Z4JEK6_LEPBY</name>
<comment type="function">
    <text evidence="9 10">Catalyzes hydrolysis of the D-alanyl-D-alanine dipeptide.</text>
</comment>
<dbReference type="EMBL" id="AP018203">
    <property type="protein sequence ID" value="BAY55189.1"/>
    <property type="molecule type" value="Genomic_DNA"/>
</dbReference>
<evidence type="ECO:0000256" key="3">
    <source>
        <dbReference type="ARBA" id="ARBA00022723"/>
    </source>
</evidence>
<dbReference type="GO" id="GO:0008237">
    <property type="term" value="F:metallopeptidase activity"/>
    <property type="evidence" value="ECO:0007669"/>
    <property type="project" value="UniProtKB-KW"/>
</dbReference>
<evidence type="ECO:0000256" key="2">
    <source>
        <dbReference type="ARBA" id="ARBA00022670"/>
    </source>
</evidence>
<evidence type="ECO:0000313" key="11">
    <source>
        <dbReference type="EMBL" id="BAY55189.1"/>
    </source>
</evidence>
<evidence type="ECO:0000256" key="6">
    <source>
        <dbReference type="ARBA" id="ARBA00022997"/>
    </source>
</evidence>
<keyword evidence="3 9" id="KW-0479">Metal-binding</keyword>
<dbReference type="GO" id="GO:0008270">
    <property type="term" value="F:zinc ion binding"/>
    <property type="evidence" value="ECO:0007669"/>
    <property type="project" value="UniProtKB-UniRule"/>
</dbReference>
<keyword evidence="5 9" id="KW-0862">Zinc</keyword>
<feature type="binding site" evidence="9">
    <location>
        <position position="200"/>
    </location>
    <ligand>
        <name>Zn(2+)</name>
        <dbReference type="ChEBI" id="CHEBI:29105"/>
        <note>catalytic</note>
    </ligand>
</feature>
<sequence length="228" mass="26061">MKPYQKVAIAECHEPLVEISEQFDRVTPHPYAKLGAPYGEKSPFFVRAGILDRLIQADAELQKIRPGWKIQIFDAYRPVAVQQFMVDYTFTELVNANGLQLETLSETQREEFQQQVYQFWAMPNLDPATPPPHSTGAAIDITLIDDNGNVIDMGSEIDEISERSFPNHFPPDSEYGQHRKILSNAMTAAGFKQHWNEWWHFSYGDQIWAWLTNQADSSANAIAKYGRV</sequence>
<dbReference type="Gene3D" id="3.30.1380.10">
    <property type="match status" value="1"/>
</dbReference>
<keyword evidence="6 9" id="KW-0224">Dipeptidase</keyword>
<comment type="similarity">
    <text evidence="9 10">Belongs to the peptidase M15D family.</text>
</comment>
<keyword evidence="2 9" id="KW-0645">Protease</keyword>
<dbReference type="GO" id="GO:0071555">
    <property type="term" value="P:cell wall organization"/>
    <property type="evidence" value="ECO:0007669"/>
    <property type="project" value="UniProtKB-KW"/>
</dbReference>
<keyword evidence="4 9" id="KW-0378">Hydrolase</keyword>
<evidence type="ECO:0000256" key="7">
    <source>
        <dbReference type="ARBA" id="ARBA00023049"/>
    </source>
</evidence>
<dbReference type="EC" id="3.4.13.22" evidence="9 10"/>
<dbReference type="GO" id="GO:0006508">
    <property type="term" value="P:proteolysis"/>
    <property type="evidence" value="ECO:0007669"/>
    <property type="project" value="UniProtKB-KW"/>
</dbReference>
<evidence type="ECO:0000256" key="9">
    <source>
        <dbReference type="HAMAP-Rule" id="MF_01924"/>
    </source>
</evidence>
<feature type="active site" description="Proton donor/acceptor" evidence="9">
    <location>
        <position position="197"/>
    </location>
</feature>
<gene>
    <name evidence="11" type="ORF">NIES2135_20110</name>
</gene>
<keyword evidence="12" id="KW-1185">Reference proteome</keyword>
<dbReference type="SUPFAM" id="SSF55166">
    <property type="entry name" value="Hedgehog/DD-peptidase"/>
    <property type="match status" value="1"/>
</dbReference>
<keyword evidence="8 10" id="KW-0961">Cell wall biogenesis/degradation</keyword>
<evidence type="ECO:0000256" key="1">
    <source>
        <dbReference type="ARBA" id="ARBA00001362"/>
    </source>
</evidence>
<organism evidence="11 12">
    <name type="scientific">Leptolyngbya boryana NIES-2135</name>
    <dbReference type="NCBI Taxonomy" id="1973484"/>
    <lineage>
        <taxon>Bacteria</taxon>
        <taxon>Bacillati</taxon>
        <taxon>Cyanobacteriota</taxon>
        <taxon>Cyanophyceae</taxon>
        <taxon>Leptolyngbyales</taxon>
        <taxon>Leptolyngbyaceae</taxon>
        <taxon>Leptolyngbya group</taxon>
        <taxon>Leptolyngbya</taxon>
    </lineage>
</organism>
<feature type="binding site" evidence="9">
    <location>
        <position position="140"/>
    </location>
    <ligand>
        <name>Zn(2+)</name>
        <dbReference type="ChEBI" id="CHEBI:29105"/>
        <note>catalytic</note>
    </ligand>
</feature>
<dbReference type="PANTHER" id="PTHR43126:SF2">
    <property type="entry name" value="D-ALANYL-D-ALANINE DIPEPTIDASE"/>
    <property type="match status" value="1"/>
</dbReference>
<proteinExistence type="inferred from homology"/>
<dbReference type="InterPro" id="IPR009045">
    <property type="entry name" value="Zn_M74/Hedgehog-like"/>
</dbReference>
<evidence type="ECO:0000256" key="5">
    <source>
        <dbReference type="ARBA" id="ARBA00022833"/>
    </source>
</evidence>
<dbReference type="PIRSF" id="PIRSF026671">
    <property type="entry name" value="AA_dipeptidase"/>
    <property type="match status" value="1"/>
</dbReference>
<feature type="binding site" evidence="9">
    <location>
        <position position="133"/>
    </location>
    <ligand>
        <name>Zn(2+)</name>
        <dbReference type="ChEBI" id="CHEBI:29105"/>
        <note>catalytic</note>
    </ligand>
</feature>
<comment type="cofactor">
    <cofactor evidence="9">
        <name>Zn(2+)</name>
        <dbReference type="ChEBI" id="CHEBI:29105"/>
    </cofactor>
    <text evidence="9">Binds 1 zinc ion per subunit.</text>
</comment>
<evidence type="ECO:0000256" key="4">
    <source>
        <dbReference type="ARBA" id="ARBA00022801"/>
    </source>
</evidence>
<reference evidence="11 12" key="1">
    <citation type="submission" date="2017-06" db="EMBL/GenBank/DDBJ databases">
        <title>Genome sequencing of cyanobaciteial culture collection at National Institute for Environmental Studies (NIES).</title>
        <authorList>
            <person name="Hirose Y."/>
            <person name="Shimura Y."/>
            <person name="Fujisawa T."/>
            <person name="Nakamura Y."/>
            <person name="Kawachi M."/>
        </authorList>
    </citation>
    <scope>NUCLEOTIDE SEQUENCE [LARGE SCALE GENOMIC DNA]</scope>
    <source>
        <strain evidence="11 12">NIES-2135</strain>
    </source>
</reference>
<dbReference type="AlphaFoldDB" id="A0A1Z4JEK6"/>
<feature type="site" description="Transition state stabilizer" evidence="9">
    <location>
        <position position="77"/>
    </location>
</feature>
<evidence type="ECO:0000313" key="12">
    <source>
        <dbReference type="Proteomes" id="UP000217895"/>
    </source>
</evidence>
<evidence type="ECO:0000256" key="10">
    <source>
        <dbReference type="PIRNR" id="PIRNR026671"/>
    </source>
</evidence>
<comment type="catalytic activity">
    <reaction evidence="1 9 10">
        <text>D-alanyl-D-alanine + H2O = 2 D-alanine</text>
        <dbReference type="Rhea" id="RHEA:20661"/>
        <dbReference type="ChEBI" id="CHEBI:15377"/>
        <dbReference type="ChEBI" id="CHEBI:57416"/>
        <dbReference type="ChEBI" id="CHEBI:57822"/>
        <dbReference type="EC" id="3.4.13.22"/>
    </reaction>
</comment>
<dbReference type="CDD" id="cd14843">
    <property type="entry name" value="D-Ala-D-Ala_dipeptidase_like"/>
    <property type="match status" value="1"/>
</dbReference>
<dbReference type="InterPro" id="IPR000755">
    <property type="entry name" value="A_A_dipeptidase"/>
</dbReference>
<accession>A0A1Z4JEK6</accession>
<dbReference type="Pfam" id="PF01427">
    <property type="entry name" value="Peptidase_M15"/>
    <property type="match status" value="1"/>
</dbReference>
<evidence type="ECO:0000256" key="8">
    <source>
        <dbReference type="ARBA" id="ARBA00023316"/>
    </source>
</evidence>
<dbReference type="PANTHER" id="PTHR43126">
    <property type="entry name" value="D-ALANYL-D-ALANINE DIPEPTIDASE"/>
    <property type="match status" value="1"/>
</dbReference>
<keyword evidence="7 9" id="KW-0482">Metalloprotease</keyword>
<dbReference type="Proteomes" id="UP000217895">
    <property type="component" value="Chromosome"/>
</dbReference>
<dbReference type="GO" id="GO:0160237">
    <property type="term" value="F:D-Ala-D-Ala dipeptidase activity"/>
    <property type="evidence" value="ECO:0007669"/>
    <property type="project" value="UniProtKB-EC"/>
</dbReference>